<evidence type="ECO:0000256" key="1">
    <source>
        <dbReference type="SAM" id="MobiDB-lite"/>
    </source>
</evidence>
<feature type="compositionally biased region" description="Basic and acidic residues" evidence="1">
    <location>
        <begin position="760"/>
        <end position="770"/>
    </location>
</feature>
<accession>A0A1C3L2D2</accession>
<feature type="non-terminal residue" evidence="2">
    <location>
        <position position="1"/>
    </location>
</feature>
<feature type="region of interest" description="Disordered" evidence="1">
    <location>
        <begin position="758"/>
        <end position="821"/>
    </location>
</feature>
<feature type="compositionally biased region" description="Basic residues" evidence="1">
    <location>
        <begin position="802"/>
        <end position="813"/>
    </location>
</feature>
<gene>
    <name evidence="2" type="primary">PmlGA01_140012700</name>
    <name evidence="2" type="ORF">PMLGA01_140012700</name>
</gene>
<organism evidence="2 3">
    <name type="scientific">Plasmodium malariae</name>
    <dbReference type="NCBI Taxonomy" id="5858"/>
    <lineage>
        <taxon>Eukaryota</taxon>
        <taxon>Sar</taxon>
        <taxon>Alveolata</taxon>
        <taxon>Apicomplexa</taxon>
        <taxon>Aconoidasida</taxon>
        <taxon>Haemosporida</taxon>
        <taxon>Plasmodiidae</taxon>
        <taxon>Plasmodium</taxon>
        <taxon>Plasmodium (Plasmodium)</taxon>
    </lineage>
</organism>
<name>A0A1C3L2D2_PLAMA</name>
<dbReference type="Proteomes" id="UP000219799">
    <property type="component" value="Chromosome 14"/>
</dbReference>
<reference evidence="2 3" key="1">
    <citation type="submission" date="2016-06" db="EMBL/GenBank/DDBJ databases">
        <authorList>
            <consortium name="Pathogen Informatics"/>
        </authorList>
    </citation>
    <scope>NUCLEOTIDE SEQUENCE [LARGE SCALE GENOMIC DNA]</scope>
    <source>
        <strain evidence="2">PmlGA01</strain>
    </source>
</reference>
<protein>
    <submittedName>
        <fullName evidence="2">Uncharacterized protein</fullName>
    </submittedName>
</protein>
<feature type="region of interest" description="Disordered" evidence="1">
    <location>
        <begin position="844"/>
        <end position="867"/>
    </location>
</feature>
<feature type="compositionally biased region" description="Low complexity" evidence="1">
    <location>
        <begin position="783"/>
        <end position="801"/>
    </location>
</feature>
<proteinExistence type="predicted"/>
<dbReference type="AlphaFoldDB" id="A0A1C3L2D2"/>
<sequence length="867" mass="101165">KNGTSNDIQNEEYKKEGEMRKVSDANLLKRHENYKEMLSKYVNSHKNILHNSNCTNLKDKRAGDKKNRIRKRGVLKLEDLIIKEDKIQENKNNQRISKFYGGVRIKKVSTAVGKSDYITLTRNLNTNLKTVEYLDLIKLPEQEHLNNNLKSPDLDFIEKKKEKKEIEIYAPKWKYPLQMFDKFIFKNRNFDYNKWVPNCKTLCAIGLPFHLNEFYLLHTLIDMYYNNKNYDGVFDIMCTNEDNFLIYNNILELYTCMYENHNRYELLAANLGILKFEYLFGTQYCSAKNDMLPPYLYHIFKDFYRFNSFPIGGLGLIHFKNEKYAKDFCVTINNYTSHLYEKYIKLIPDINGLKVFLEATVYYQVPDSLFTQINYNELNIALSIIQKNMAGVIGIINELKNYYKQKNIWNLIFANIDLQEFYKKNIEPGNNMSDVNGKVSGNNHIGNNISKDNNCYDTTQELLKRIKELPFRDNIFPNFLVRIYNTYINRYLISNGFCLLGSPYLDEEAGQKVADFLKKFYLLDWFYNEKDETCYFYIFKPIINAFAVFRRLFNASISYSVCTLFLKLPFGLVPAMFIQANMNVGILHVYNGNIIPRMYQVQLNVNRADFSLLPFFTYDNYIRSFIGNPNINHNQPPFDVYNDSSAQRKNRNMGNYDEHNKAQVNYLTRVFNQRPNENIKSSNNKVEEIIKFRGEHTSGAHYVSPCVALFNNPNYMNKQVKDGINNSNLNCVPNNDIVNEGNSQRCLKRTDLSDLSGNVKNRESVHKGKNSENTIIIKSDARSNSNNSSVNNGCLNISNRNNNKRNNSKRKTSNCKTSNCKTSNCKTSNCNNSNCNNSNCNNSKRNNNNLKSGEREDESIIINEEKK</sequence>
<dbReference type="VEuPathDB" id="PlasmoDB:PmUG01_14027100"/>
<evidence type="ECO:0000313" key="3">
    <source>
        <dbReference type="Proteomes" id="UP000219799"/>
    </source>
</evidence>
<evidence type="ECO:0000313" key="2">
    <source>
        <dbReference type="EMBL" id="SBT80633.1"/>
    </source>
</evidence>
<dbReference type="EMBL" id="LT594502">
    <property type="protein sequence ID" value="SBT80633.1"/>
    <property type="molecule type" value="Genomic_DNA"/>
</dbReference>